<dbReference type="GO" id="GO:0046872">
    <property type="term" value="F:metal ion binding"/>
    <property type="evidence" value="ECO:0007669"/>
    <property type="project" value="UniProtKB-KW"/>
</dbReference>
<organism evidence="9 10">
    <name type="scientific">Candidatus Methylopumilus planktonicus</name>
    <dbReference type="NCBI Taxonomy" id="1581557"/>
    <lineage>
        <taxon>Bacteria</taxon>
        <taxon>Pseudomonadati</taxon>
        <taxon>Pseudomonadota</taxon>
        <taxon>Betaproteobacteria</taxon>
        <taxon>Nitrosomonadales</taxon>
        <taxon>Methylophilaceae</taxon>
        <taxon>Candidatus Methylopumilus</taxon>
    </lineage>
</organism>
<evidence type="ECO:0000256" key="6">
    <source>
        <dbReference type="RuleBase" id="RU003983"/>
    </source>
</evidence>
<comment type="similarity">
    <text evidence="6">Belongs to the peptidase M48 family.</text>
</comment>
<dbReference type="GO" id="GO:0016020">
    <property type="term" value="C:membrane"/>
    <property type="evidence" value="ECO:0007669"/>
    <property type="project" value="TreeGrafter"/>
</dbReference>
<dbReference type="OrthoDB" id="9810445at2"/>
<name>A0A0D6EVQ1_9PROT</name>
<dbReference type="PANTHER" id="PTHR22726:SF1">
    <property type="entry name" value="METALLOENDOPEPTIDASE OMA1, MITOCHONDRIAL"/>
    <property type="match status" value="1"/>
</dbReference>
<feature type="domain" description="Peptidase M48" evidence="8">
    <location>
        <begin position="69"/>
        <end position="257"/>
    </location>
</feature>
<sequence>MKYSILFLLALLISGCASTTLKNQSGVDRKQLLLMPQSMVAGIASDSYRGALQAASKKNKLNVDSFQVKRVKRISNRLIANANYFKPEASQWAWEVNVEDSDEVNAYCMPGGKIMVYSGLIRKLKATDDELAAVIGHEISHALREHGRERMSTAAIQQFGLIGFAAYISNTTNRNRANATMQAASLGATLFFALPNSRTQEREADAIGLELAARSGFDPFAAVTLWEKMKQQNTKKPPEFLSTHPSDDNRIKDLTELAYQLKPLYESNRPR</sequence>
<dbReference type="GO" id="GO:0004222">
    <property type="term" value="F:metalloendopeptidase activity"/>
    <property type="evidence" value="ECO:0007669"/>
    <property type="project" value="InterPro"/>
</dbReference>
<dbReference type="AlphaFoldDB" id="A0A0D6EVQ1"/>
<dbReference type="InterPro" id="IPR051156">
    <property type="entry name" value="Mito/Outer_Membr_Metalloprot"/>
</dbReference>
<keyword evidence="3 6" id="KW-0378">Hydrolase</keyword>
<feature type="chain" id="PRO_5002303494" evidence="7">
    <location>
        <begin position="20"/>
        <end position="271"/>
    </location>
</feature>
<protein>
    <submittedName>
        <fullName evidence="9">Peptidase M48 Ste24p</fullName>
    </submittedName>
</protein>
<evidence type="ECO:0000256" key="3">
    <source>
        <dbReference type="ARBA" id="ARBA00022801"/>
    </source>
</evidence>
<dbReference type="EMBL" id="LN827929">
    <property type="protein sequence ID" value="CEZ19323.1"/>
    <property type="molecule type" value="Genomic_DNA"/>
</dbReference>
<keyword evidence="4 6" id="KW-0862">Zinc</keyword>
<dbReference type="Proteomes" id="UP000064007">
    <property type="component" value="Chromosome 1"/>
</dbReference>
<gene>
    <name evidence="9" type="ORF">BN1208_0430</name>
</gene>
<evidence type="ECO:0000256" key="1">
    <source>
        <dbReference type="ARBA" id="ARBA00022670"/>
    </source>
</evidence>
<dbReference type="GO" id="GO:0051603">
    <property type="term" value="P:proteolysis involved in protein catabolic process"/>
    <property type="evidence" value="ECO:0007669"/>
    <property type="project" value="TreeGrafter"/>
</dbReference>
<feature type="signal peptide" evidence="7">
    <location>
        <begin position="1"/>
        <end position="19"/>
    </location>
</feature>
<reference evidence="10" key="1">
    <citation type="submission" date="2014-12" db="EMBL/GenBank/DDBJ databases">
        <authorList>
            <person name="Salcher M.M."/>
        </authorList>
    </citation>
    <scope>NUCLEOTIDE SEQUENCE [LARGE SCALE GENOMIC DNA]</scope>
    <source>
        <strain evidence="10">MMS-10A-171</strain>
    </source>
</reference>
<dbReference type="Pfam" id="PF01435">
    <property type="entry name" value="Peptidase_M48"/>
    <property type="match status" value="1"/>
</dbReference>
<evidence type="ECO:0000256" key="4">
    <source>
        <dbReference type="ARBA" id="ARBA00022833"/>
    </source>
</evidence>
<evidence type="ECO:0000313" key="10">
    <source>
        <dbReference type="Proteomes" id="UP000064007"/>
    </source>
</evidence>
<dbReference type="HOGENOM" id="CLU_029002_5_0_4"/>
<keyword evidence="1 6" id="KW-0645">Protease</keyword>
<keyword evidence="2" id="KW-0479">Metal-binding</keyword>
<accession>A0A0D6EVQ1</accession>
<comment type="cofactor">
    <cofactor evidence="6">
        <name>Zn(2+)</name>
        <dbReference type="ChEBI" id="CHEBI:29105"/>
    </cofactor>
    <text evidence="6">Binds 1 zinc ion per subunit.</text>
</comment>
<dbReference type="STRING" id="1581557.BN1208_0430"/>
<evidence type="ECO:0000256" key="7">
    <source>
        <dbReference type="SAM" id="SignalP"/>
    </source>
</evidence>
<dbReference type="PANTHER" id="PTHR22726">
    <property type="entry name" value="METALLOENDOPEPTIDASE OMA1"/>
    <property type="match status" value="1"/>
</dbReference>
<evidence type="ECO:0000256" key="5">
    <source>
        <dbReference type="ARBA" id="ARBA00023049"/>
    </source>
</evidence>
<dbReference type="Gene3D" id="3.30.2010.10">
    <property type="entry name" value="Metalloproteases ('zincins'), catalytic domain"/>
    <property type="match status" value="1"/>
</dbReference>
<keyword evidence="7" id="KW-0732">Signal</keyword>
<evidence type="ECO:0000256" key="2">
    <source>
        <dbReference type="ARBA" id="ARBA00022723"/>
    </source>
</evidence>
<evidence type="ECO:0000313" key="9">
    <source>
        <dbReference type="EMBL" id="CEZ19323.1"/>
    </source>
</evidence>
<dbReference type="RefSeq" id="WP_046487442.1">
    <property type="nucleotide sequence ID" value="NZ_LN827929.1"/>
</dbReference>
<dbReference type="PROSITE" id="PS51257">
    <property type="entry name" value="PROKAR_LIPOPROTEIN"/>
    <property type="match status" value="1"/>
</dbReference>
<dbReference type="KEGG" id="mbat:BN1208_0430"/>
<dbReference type="InterPro" id="IPR001915">
    <property type="entry name" value="Peptidase_M48"/>
</dbReference>
<evidence type="ECO:0000259" key="8">
    <source>
        <dbReference type="Pfam" id="PF01435"/>
    </source>
</evidence>
<keyword evidence="5 6" id="KW-0482">Metalloprotease</keyword>
<dbReference type="CDD" id="cd07331">
    <property type="entry name" value="M48C_Oma1_like"/>
    <property type="match status" value="1"/>
</dbReference>
<proteinExistence type="inferred from homology"/>
<keyword evidence="10" id="KW-1185">Reference proteome</keyword>